<evidence type="ECO:0008006" key="7">
    <source>
        <dbReference type="Google" id="ProtNLM"/>
    </source>
</evidence>
<keyword evidence="3" id="KW-0694">RNA-binding</keyword>
<dbReference type="PANTHER" id="PTHR13501:SF8">
    <property type="entry name" value="LARGE RIBOSOMAL SUBUNIT PROTEIN UL22M"/>
    <property type="match status" value="1"/>
</dbReference>
<keyword evidence="4" id="KW-0689">Ribosomal protein</keyword>
<dbReference type="GO" id="GO:0022625">
    <property type="term" value="C:cytosolic large ribosomal subunit"/>
    <property type="evidence" value="ECO:0007669"/>
    <property type="project" value="TreeGrafter"/>
</dbReference>
<keyword evidence="2" id="KW-0699">rRNA-binding</keyword>
<reference evidence="6" key="1">
    <citation type="submission" date="2018-05" db="EMBL/GenBank/DDBJ databases">
        <authorList>
            <person name="Lanie J.A."/>
            <person name="Ng W.-L."/>
            <person name="Kazmierczak K.M."/>
            <person name="Andrzejewski T.M."/>
            <person name="Davidsen T.M."/>
            <person name="Wayne K.J."/>
            <person name="Tettelin H."/>
            <person name="Glass J.I."/>
            <person name="Rusch D."/>
            <person name="Podicherti R."/>
            <person name="Tsui H.-C.T."/>
            <person name="Winkler M.E."/>
        </authorList>
    </citation>
    <scope>NUCLEOTIDE SEQUENCE</scope>
</reference>
<dbReference type="InterPro" id="IPR001063">
    <property type="entry name" value="Ribosomal_uL22"/>
</dbReference>
<dbReference type="Pfam" id="PF00237">
    <property type="entry name" value="Ribosomal_L22"/>
    <property type="match status" value="1"/>
</dbReference>
<accession>A0A381R573</accession>
<dbReference type="AlphaFoldDB" id="A0A381R573"/>
<sequence length="115" mass="12937">MEARAVTRYIRFSPRKIRKSLDAIRGEKVGVALNILHFSKEKAAYVIEKTLRSAVANLMVGKMDENINPETLDIKETFVNGGPPMKRFRAAAMGRAARIRRPSSHLTIVITTEKN</sequence>
<dbReference type="GO" id="GO:0019843">
    <property type="term" value="F:rRNA binding"/>
    <property type="evidence" value="ECO:0007669"/>
    <property type="project" value="UniProtKB-KW"/>
</dbReference>
<dbReference type="CDD" id="cd00336">
    <property type="entry name" value="Ribosomal_L22"/>
    <property type="match status" value="1"/>
</dbReference>
<evidence type="ECO:0000256" key="5">
    <source>
        <dbReference type="ARBA" id="ARBA00023274"/>
    </source>
</evidence>
<dbReference type="NCBIfam" id="TIGR01044">
    <property type="entry name" value="rplV_bact"/>
    <property type="match status" value="1"/>
</dbReference>
<dbReference type="SUPFAM" id="SSF54843">
    <property type="entry name" value="Ribosomal protein L22"/>
    <property type="match status" value="1"/>
</dbReference>
<keyword evidence="5" id="KW-0687">Ribonucleoprotein</keyword>
<dbReference type="EMBL" id="UINC01001603">
    <property type="protein sequence ID" value="SUZ84693.1"/>
    <property type="molecule type" value="Genomic_DNA"/>
</dbReference>
<dbReference type="InterPro" id="IPR047867">
    <property type="entry name" value="Ribosomal_uL22_bac/org-type"/>
</dbReference>
<evidence type="ECO:0000256" key="3">
    <source>
        <dbReference type="ARBA" id="ARBA00022884"/>
    </source>
</evidence>
<comment type="similarity">
    <text evidence="1">Belongs to the universal ribosomal protein uL22 family.</text>
</comment>
<dbReference type="HAMAP" id="MF_01331_B">
    <property type="entry name" value="Ribosomal_uL22_B"/>
    <property type="match status" value="1"/>
</dbReference>
<dbReference type="GO" id="GO:0006412">
    <property type="term" value="P:translation"/>
    <property type="evidence" value="ECO:0007669"/>
    <property type="project" value="InterPro"/>
</dbReference>
<gene>
    <name evidence="6" type="ORF">METZ01_LOCUS37547</name>
</gene>
<dbReference type="PANTHER" id="PTHR13501">
    <property type="entry name" value="CHLOROPLAST 50S RIBOSOMAL PROTEIN L22-RELATED"/>
    <property type="match status" value="1"/>
</dbReference>
<dbReference type="GO" id="GO:0003735">
    <property type="term" value="F:structural constituent of ribosome"/>
    <property type="evidence" value="ECO:0007669"/>
    <property type="project" value="InterPro"/>
</dbReference>
<organism evidence="6">
    <name type="scientific">marine metagenome</name>
    <dbReference type="NCBI Taxonomy" id="408172"/>
    <lineage>
        <taxon>unclassified sequences</taxon>
        <taxon>metagenomes</taxon>
        <taxon>ecological metagenomes</taxon>
    </lineage>
</organism>
<evidence type="ECO:0000256" key="1">
    <source>
        <dbReference type="ARBA" id="ARBA00009451"/>
    </source>
</evidence>
<dbReference type="InterPro" id="IPR005727">
    <property type="entry name" value="Ribosomal_uL22_bac/chlpt-type"/>
</dbReference>
<name>A0A381R573_9ZZZZ</name>
<proteinExistence type="inferred from homology"/>
<protein>
    <recommendedName>
        <fullName evidence="7">50S ribosomal protein L22</fullName>
    </recommendedName>
</protein>
<evidence type="ECO:0000256" key="2">
    <source>
        <dbReference type="ARBA" id="ARBA00022730"/>
    </source>
</evidence>
<evidence type="ECO:0000256" key="4">
    <source>
        <dbReference type="ARBA" id="ARBA00022980"/>
    </source>
</evidence>
<evidence type="ECO:0000313" key="6">
    <source>
        <dbReference type="EMBL" id="SUZ84693.1"/>
    </source>
</evidence>
<dbReference type="Gene3D" id="3.90.470.10">
    <property type="entry name" value="Ribosomal protein L22/L17"/>
    <property type="match status" value="1"/>
</dbReference>
<dbReference type="InterPro" id="IPR036394">
    <property type="entry name" value="Ribosomal_uL22_sf"/>
</dbReference>